<dbReference type="PROSITE" id="PS50600">
    <property type="entry name" value="ULP_PROTEASE"/>
    <property type="match status" value="1"/>
</dbReference>
<dbReference type="InterPro" id="IPR038765">
    <property type="entry name" value="Papain-like_cys_pep_sf"/>
</dbReference>
<dbReference type="Gene3D" id="3.40.395.10">
    <property type="entry name" value="Adenoviral Proteinase, Chain A"/>
    <property type="match status" value="1"/>
</dbReference>
<evidence type="ECO:0000256" key="1">
    <source>
        <dbReference type="ARBA" id="ARBA00005234"/>
    </source>
</evidence>
<name>A0ABY9CJ05_VITVI</name>
<sequence>MVSDRFCLHGMRPTEALPTDHHNKQGLGAPALSPAMKTRLRFAWLFSHGVGFGTSTKPMDEFWGHARIHSEGLRKIRHFPSCEEEHYTLKFNPRVIQDLEDEDDLDNVVSHSDDFANVYIVESPGVEAIEANITNTQLALGGPHPTFPSSNASCDANPNTMMLSRGFASCCADSEYTPLESNRFREAILGSGHTFKNADEFRNAIYQMSLAGRFQYKYKKNSPTHMSVKCSVEDCPWKITAHAVEGNEILRVYTYQVNHNHIAQDECSSKVRVSSKRGVVVVENVFRTTPEYLPRQICKDFERDHGVQLTYNQAWHLKEKAKERVYGSPRASYAYLPWLCHRLREINPGTIAEYTSHEGHFKQLFIAHAFSIQGFTMGCRPVLAIDSCHLSGPYKGALLSAIAYDADDGMFPLALGVVGSENYEDWQNIRGKKGKEDALLLLDNIAYARLDIDYNEAFEKLVRFNGDLARWVAENSPEHWAMSKFLKKRWDKMTTNIAESFNAWLREERHQTIYTLLMMHMDKLVAMLDTHMRGTDKWKSVVGPKTEEKLMSNITISVPITVMPYLGGTFKVFTGVDPHFSLIILTMAGNGLDGSTASSLPLSVWFIILAYLNCFLHSSVANILFERRIEFSSQKHYPLTATDVGLIFGLPIEGRILHVTSTSTEHPFGTIRACEERLLDLPVGEEFRRAFIYYACATLLAPTSRLNGCRSLWHTIHEDGFRNDVNWAQFVLDQLVEGIRRFQQSKTSWLHYVIKFQIPSVQVPITVPPALAWTDDMIKRRLVAEIKEFGAFGHAEIDFASQRSPTVERTMEPETNVDHDTNVDSENSDEIWHQYHDAERAIDQYQRGIQQQLRIMRGLMHKLGTRRHSGVNSDAGGHSSYAPTNTPTADDHAFPGDEYMASHAADHVLDTPDRVVAPEYELQPSVPINVVSDGEEQPEGNVVPTNRNVRRRRVRRMAPNLLSPYISQPQTKQSAIKIDLKHAAALVFGEDLDASEELVSMHDTILTRGNLGCFEGNGWIGNDVVNAYCRLLQYQHEPKSKLFLSPYIAEMVIHSQAKHLVREAVIRRFEPHLYQIDIPYVNVNEVFLPVLIKNHWTLYVYDLANRRIQLLDSRPGRKKTMLSGVQQNLAKVVLWLAAHKKEVSPYDLRTFNFITPDVPLQPNEWHMDSDYLHAMITYQYLISHKIQERRLKSLNLDSDVLEGASKYINGTTLAVDGGLWLSRPRHLPKEAVKQLFRAVEKRSRGVPIGVPKSKL</sequence>
<keyword evidence="7" id="KW-1185">Reference proteome</keyword>
<evidence type="ECO:0000256" key="2">
    <source>
        <dbReference type="ARBA" id="ARBA00022670"/>
    </source>
</evidence>
<keyword evidence="3" id="KW-0378">Hydrolase</keyword>
<dbReference type="Proteomes" id="UP001227230">
    <property type="component" value="Chromosome 9"/>
</dbReference>
<dbReference type="PANTHER" id="PTHR31973:SF187">
    <property type="entry name" value="MUTATOR TRANSPOSASE MUDRA PROTEIN"/>
    <property type="match status" value="1"/>
</dbReference>
<dbReference type="InterPro" id="IPR003653">
    <property type="entry name" value="Peptidase_C48_C"/>
</dbReference>
<comment type="similarity">
    <text evidence="1">Belongs to the peptidase C48 family.</text>
</comment>
<dbReference type="Pfam" id="PF03108">
    <property type="entry name" value="DBD_Tnp_Mut"/>
    <property type="match status" value="1"/>
</dbReference>
<feature type="compositionally biased region" description="Basic and acidic residues" evidence="4">
    <location>
        <begin position="809"/>
        <end position="822"/>
    </location>
</feature>
<dbReference type="SUPFAM" id="SSF54001">
    <property type="entry name" value="Cysteine proteinases"/>
    <property type="match status" value="1"/>
</dbReference>
<evidence type="ECO:0000313" key="7">
    <source>
        <dbReference type="Proteomes" id="UP001227230"/>
    </source>
</evidence>
<feature type="domain" description="Ubiquitin-like protease family profile" evidence="5">
    <location>
        <begin position="1004"/>
        <end position="1255"/>
    </location>
</feature>
<evidence type="ECO:0000259" key="5">
    <source>
        <dbReference type="PROSITE" id="PS50600"/>
    </source>
</evidence>
<protein>
    <recommendedName>
        <fullName evidence="5">Ubiquitin-like protease family profile domain-containing protein</fullName>
    </recommendedName>
</protein>
<dbReference type="PANTHER" id="PTHR31973">
    <property type="entry name" value="POLYPROTEIN, PUTATIVE-RELATED"/>
    <property type="match status" value="1"/>
</dbReference>
<accession>A0ABY9CJ05</accession>
<organism evidence="6 7">
    <name type="scientific">Vitis vinifera</name>
    <name type="common">Grape</name>
    <dbReference type="NCBI Taxonomy" id="29760"/>
    <lineage>
        <taxon>Eukaryota</taxon>
        <taxon>Viridiplantae</taxon>
        <taxon>Streptophyta</taxon>
        <taxon>Embryophyta</taxon>
        <taxon>Tracheophyta</taxon>
        <taxon>Spermatophyta</taxon>
        <taxon>Magnoliopsida</taxon>
        <taxon>eudicotyledons</taxon>
        <taxon>Gunneridae</taxon>
        <taxon>Pentapetalae</taxon>
        <taxon>rosids</taxon>
        <taxon>Vitales</taxon>
        <taxon>Vitaceae</taxon>
        <taxon>Viteae</taxon>
        <taxon>Vitis</taxon>
    </lineage>
</organism>
<feature type="region of interest" description="Disordered" evidence="4">
    <location>
        <begin position="803"/>
        <end position="827"/>
    </location>
</feature>
<evidence type="ECO:0000313" key="6">
    <source>
        <dbReference type="EMBL" id="WJZ95091.1"/>
    </source>
</evidence>
<dbReference type="InterPro" id="IPR004332">
    <property type="entry name" value="Transposase_MuDR"/>
</dbReference>
<evidence type="ECO:0000256" key="4">
    <source>
        <dbReference type="SAM" id="MobiDB-lite"/>
    </source>
</evidence>
<proteinExistence type="inferred from homology"/>
<evidence type="ECO:0000256" key="3">
    <source>
        <dbReference type="ARBA" id="ARBA00022801"/>
    </source>
</evidence>
<reference evidence="6 7" key="1">
    <citation type="journal article" date="2023" name="Hortic Res">
        <title>The complete reference genome for grapevine (Vitis vinifera L.) genetics and breeding.</title>
        <authorList>
            <person name="Shi X."/>
            <person name="Cao S."/>
            <person name="Wang X."/>
            <person name="Huang S."/>
            <person name="Wang Y."/>
            <person name="Liu Z."/>
            <person name="Liu W."/>
            <person name="Leng X."/>
            <person name="Peng Y."/>
            <person name="Wang N."/>
            <person name="Wang Y."/>
            <person name="Ma Z."/>
            <person name="Xu X."/>
            <person name="Zhang F."/>
            <person name="Xue H."/>
            <person name="Zhong H."/>
            <person name="Wang Y."/>
            <person name="Zhang K."/>
            <person name="Velt A."/>
            <person name="Avia K."/>
            <person name="Holtgrawe D."/>
            <person name="Grimplet J."/>
            <person name="Matus J.T."/>
            <person name="Ware D."/>
            <person name="Wu X."/>
            <person name="Wang H."/>
            <person name="Liu C."/>
            <person name="Fang Y."/>
            <person name="Rustenholz C."/>
            <person name="Cheng Z."/>
            <person name="Xiao H."/>
            <person name="Zhou Y."/>
        </authorList>
    </citation>
    <scope>NUCLEOTIDE SEQUENCE [LARGE SCALE GENOMIC DNA]</scope>
    <source>
        <strain evidence="7">cv. Pinot noir / PN40024</strain>
        <tissue evidence="6">Leaf</tissue>
    </source>
</reference>
<gene>
    <name evidence="6" type="ORF">VitviT2T_013885</name>
</gene>
<keyword evidence="2" id="KW-0645">Protease</keyword>
<dbReference type="EMBL" id="CP126656">
    <property type="protein sequence ID" value="WJZ95091.1"/>
    <property type="molecule type" value="Genomic_DNA"/>
</dbReference>